<evidence type="ECO:0000313" key="4">
    <source>
        <dbReference type="Proteomes" id="UP000029914"/>
    </source>
</evidence>
<keyword evidence="1" id="KW-0812">Transmembrane</keyword>
<dbReference type="KEGG" id="cdo:CDOO_09370"/>
<keyword evidence="1" id="KW-1133">Transmembrane helix</keyword>
<proteinExistence type="predicted"/>
<evidence type="ECO:0000256" key="1">
    <source>
        <dbReference type="SAM" id="Phobius"/>
    </source>
</evidence>
<name>A0A097IH41_9CORY</name>
<dbReference type="RefSeq" id="WP_018020881.1">
    <property type="nucleotide sequence ID" value="NZ_AQUX01000001.1"/>
</dbReference>
<dbReference type="HOGENOM" id="CLU_077618_2_0_11"/>
<organism evidence="3 4">
    <name type="scientific">Corynebacterium doosanense CAU 212 = DSM 45436</name>
    <dbReference type="NCBI Taxonomy" id="558173"/>
    <lineage>
        <taxon>Bacteria</taxon>
        <taxon>Bacillati</taxon>
        <taxon>Actinomycetota</taxon>
        <taxon>Actinomycetes</taxon>
        <taxon>Mycobacteriales</taxon>
        <taxon>Corynebacteriaceae</taxon>
        <taxon>Corynebacterium</taxon>
    </lineage>
</organism>
<feature type="transmembrane region" description="Helical" evidence="1">
    <location>
        <begin position="104"/>
        <end position="121"/>
    </location>
</feature>
<dbReference type="STRING" id="558173.CDOO_09370"/>
<dbReference type="AlphaFoldDB" id="A0A097IH41"/>
<feature type="transmembrane region" description="Helical" evidence="1">
    <location>
        <begin position="78"/>
        <end position="98"/>
    </location>
</feature>
<dbReference type="InterPro" id="IPR053150">
    <property type="entry name" value="Teicoplanin_resist-assoc"/>
</dbReference>
<accession>A0A097IH41</accession>
<keyword evidence="4" id="KW-1185">Reference proteome</keyword>
<gene>
    <name evidence="3" type="ORF">CDOO_09370</name>
</gene>
<feature type="domain" description="VanZ-like" evidence="2">
    <location>
        <begin position="4"/>
        <end position="124"/>
    </location>
</feature>
<dbReference type="Pfam" id="PF04892">
    <property type="entry name" value="VanZ"/>
    <property type="match status" value="1"/>
</dbReference>
<dbReference type="eggNOG" id="COG4767">
    <property type="taxonomic scope" value="Bacteria"/>
</dbReference>
<reference evidence="3 4" key="1">
    <citation type="submission" date="2013-09" db="EMBL/GenBank/DDBJ databases">
        <title>Complete genome sequence of Corynebacterium doosanense CAU 212(T) (=DSM 45436(T)), isolated from activated sludge.</title>
        <authorList>
            <person name="Schaffert L."/>
            <person name="Albersmeier A."/>
            <person name="Kalinowski J."/>
            <person name="Ruckert C."/>
        </authorList>
    </citation>
    <scope>NUCLEOTIDE SEQUENCE [LARGE SCALE GENOMIC DNA]</scope>
    <source>
        <strain evidence="3 4">CAU 212</strain>
    </source>
</reference>
<dbReference type="PANTHER" id="PTHR36834:SF2">
    <property type="entry name" value="MEMBRANE PROTEIN"/>
    <property type="match status" value="1"/>
</dbReference>
<dbReference type="InterPro" id="IPR006976">
    <property type="entry name" value="VanZ-like"/>
</dbReference>
<evidence type="ECO:0000259" key="2">
    <source>
        <dbReference type="Pfam" id="PF04892"/>
    </source>
</evidence>
<evidence type="ECO:0000313" key="3">
    <source>
        <dbReference type="EMBL" id="AIT61450.1"/>
    </source>
</evidence>
<dbReference type="Proteomes" id="UP000029914">
    <property type="component" value="Chromosome"/>
</dbReference>
<dbReference type="PANTHER" id="PTHR36834">
    <property type="entry name" value="MEMBRANE PROTEIN-RELATED"/>
    <property type="match status" value="1"/>
</dbReference>
<feature type="transmembrane region" description="Helical" evidence="1">
    <location>
        <begin position="128"/>
        <end position="150"/>
    </location>
</feature>
<sequence>MTGAYALVILALTTGKSFFRIGYLWDPANQHVRELRLVPFEAWARSETWFGPLFDAVGNVAFFVPLGWLLATLLRSSQAIGAAAVFSVAIEVTQYAFALGRTDVTDVMLNVLGAVIGVGIARLLPHRLLLWVSLLAVVAFAVLLVAGPYLGDPDKVVPVG</sequence>
<feature type="transmembrane region" description="Helical" evidence="1">
    <location>
        <begin position="49"/>
        <end position="71"/>
    </location>
</feature>
<dbReference type="EMBL" id="CP006764">
    <property type="protein sequence ID" value="AIT61450.1"/>
    <property type="molecule type" value="Genomic_DNA"/>
</dbReference>
<protein>
    <submittedName>
        <fullName evidence="3">Antibiotic resistance protein</fullName>
    </submittedName>
</protein>
<keyword evidence="1" id="KW-0472">Membrane</keyword>